<reference evidence="2 3" key="1">
    <citation type="submission" date="2016-10" db="EMBL/GenBank/DDBJ databases">
        <authorList>
            <person name="de Groot N.N."/>
        </authorList>
    </citation>
    <scope>NUCLEOTIDE SEQUENCE [LARGE SCALE GENOMIC DNA]</scope>
    <source>
        <strain evidence="2 3">Nm22</strain>
    </source>
</reference>
<dbReference type="CDD" id="cd00077">
    <property type="entry name" value="HDc"/>
    <property type="match status" value="1"/>
</dbReference>
<dbReference type="Proteomes" id="UP000199459">
    <property type="component" value="Unassembled WGS sequence"/>
</dbReference>
<accession>A0A1H8FHE8</accession>
<dbReference type="STRING" id="917.SAMN05216326_1022"/>
<dbReference type="InterPro" id="IPR029016">
    <property type="entry name" value="GAF-like_dom_sf"/>
</dbReference>
<name>A0A1H8FHE8_9PROT</name>
<evidence type="ECO:0000313" key="3">
    <source>
        <dbReference type="Proteomes" id="UP000199459"/>
    </source>
</evidence>
<proteinExistence type="predicted"/>
<organism evidence="2 3">
    <name type="scientific">Nitrosomonas marina</name>
    <dbReference type="NCBI Taxonomy" id="917"/>
    <lineage>
        <taxon>Bacteria</taxon>
        <taxon>Pseudomonadati</taxon>
        <taxon>Pseudomonadota</taxon>
        <taxon>Betaproteobacteria</taxon>
        <taxon>Nitrosomonadales</taxon>
        <taxon>Nitrosomonadaceae</taxon>
        <taxon>Nitrosomonas</taxon>
    </lineage>
</organism>
<dbReference type="GO" id="GO:0008081">
    <property type="term" value="F:phosphoric diester hydrolase activity"/>
    <property type="evidence" value="ECO:0007669"/>
    <property type="project" value="UniProtKB-ARBA"/>
</dbReference>
<dbReference type="Gene3D" id="1.10.3210.10">
    <property type="entry name" value="Hypothetical protein af1432"/>
    <property type="match status" value="1"/>
</dbReference>
<dbReference type="OrthoDB" id="9763857at2"/>
<protein>
    <submittedName>
        <fullName evidence="2">HD domain-containing protein</fullName>
    </submittedName>
</protein>
<evidence type="ECO:0000313" key="2">
    <source>
        <dbReference type="EMBL" id="SEN30567.1"/>
    </source>
</evidence>
<dbReference type="SUPFAM" id="SSF109604">
    <property type="entry name" value="HD-domain/PDEase-like"/>
    <property type="match status" value="1"/>
</dbReference>
<dbReference type="InterPro" id="IPR052020">
    <property type="entry name" value="Cyclic_di-GMP/3'3'-cGAMP_PDE"/>
</dbReference>
<gene>
    <name evidence="2" type="ORF">SAMN05216325_11319</name>
</gene>
<dbReference type="AlphaFoldDB" id="A0A1H8FHE8"/>
<dbReference type="InterPro" id="IPR003607">
    <property type="entry name" value="HD/PDEase_dom"/>
</dbReference>
<dbReference type="Pfam" id="PF13487">
    <property type="entry name" value="HD_5"/>
    <property type="match status" value="1"/>
</dbReference>
<dbReference type="PANTHER" id="PTHR45228">
    <property type="entry name" value="CYCLIC DI-GMP PHOSPHODIESTERASE TM_0186-RELATED"/>
    <property type="match status" value="1"/>
</dbReference>
<dbReference type="PROSITE" id="PS51832">
    <property type="entry name" value="HD_GYP"/>
    <property type="match status" value="1"/>
</dbReference>
<dbReference type="SUPFAM" id="SSF55781">
    <property type="entry name" value="GAF domain-like"/>
    <property type="match status" value="1"/>
</dbReference>
<dbReference type="RefSeq" id="WP_090632313.1">
    <property type="nucleotide sequence ID" value="NZ_FOCP01000013.1"/>
</dbReference>
<dbReference type="SMART" id="SM00471">
    <property type="entry name" value="HDc"/>
    <property type="match status" value="1"/>
</dbReference>
<dbReference type="EMBL" id="FOCP01000013">
    <property type="protein sequence ID" value="SEN30567.1"/>
    <property type="molecule type" value="Genomic_DNA"/>
</dbReference>
<dbReference type="InterPro" id="IPR037522">
    <property type="entry name" value="HD_GYP_dom"/>
</dbReference>
<sequence>MFHHQDSLEALNRHLPLQQKIVSAHHVIKDKFNFIARIAITLYDPETGRIKTYLDSSEDDQPLKHYEASLDKTESLKTILDKERPRVVNNLVAFENKEHEHTRRIGHQGYAASYTMPMFHSGSFFGFIFFNSYQPDVFDEKTLKDLDVFGHLISLIVINELSTLSVMDAAIKTTSDITHLRDPETGSHLDRMSRYSRLIAQSLADKYELNDEYIEHVFMFSPLHDIGKIAIPDTILLKPGPLDEKERAMMNTHTTIGRSMIDSIVANFKLDGIEQIDVLRNIAEFHHEAINGSGYPSGKKNSEIPLEARIVAVADVFDALTSCRPYKDAWSNDKAFDLLKRLAGEKLDSDCVNALIENRAEVKQIQSQFQEDIFG</sequence>
<dbReference type="Gene3D" id="3.30.450.40">
    <property type="match status" value="1"/>
</dbReference>
<evidence type="ECO:0000259" key="1">
    <source>
        <dbReference type="PROSITE" id="PS51832"/>
    </source>
</evidence>
<dbReference type="PANTHER" id="PTHR45228:SF1">
    <property type="entry name" value="CYCLIC DI-GMP PHOSPHODIESTERASE TM_0186"/>
    <property type="match status" value="1"/>
</dbReference>
<feature type="domain" description="HD-GYP" evidence="1">
    <location>
        <begin position="163"/>
        <end position="371"/>
    </location>
</feature>